<dbReference type="InterPro" id="IPR045079">
    <property type="entry name" value="Oxoprolinase-like"/>
</dbReference>
<dbReference type="EMBL" id="CP143423">
    <property type="protein sequence ID" value="WVX50678.1"/>
    <property type="molecule type" value="Genomic_DNA"/>
</dbReference>
<dbReference type="Proteomes" id="UP001318682">
    <property type="component" value="Chromosome"/>
</dbReference>
<gene>
    <name evidence="2" type="ORF">ROLI_037770</name>
</gene>
<accession>A0ABZ2BZ56</accession>
<proteinExistence type="predicted"/>
<dbReference type="PANTHER" id="PTHR11365">
    <property type="entry name" value="5-OXOPROLINASE RELATED"/>
    <property type="match status" value="1"/>
</dbReference>
<feature type="domain" description="Hydantoinase B/oxoprolinase" evidence="1">
    <location>
        <begin position="3"/>
        <end position="249"/>
    </location>
</feature>
<name>A0ABZ2BZ56_9RHOB</name>
<sequence length="331" mass="36711">MTGTPGHVNAMADAIAHFIRRIGRQNIFEGDVYITNDPWEGTGHLHDITMVTPSFHNGVLVGFFACTAHVVDIGGRGFGADAHSVYEEGLYIPIRKFAHRGEVDATLTRIIRGNVREPDQLIGDIYALATCNEIGHRRLIEMMQEFDLAHLDGIADFILEHSRRATIEAIEAIAALPQMSAEGEMTVDSFDAPITLMVKVTVHEDRIGSDFTGSSGLDKKGINCPLVYAKAYVCYALKVAIAPEIPNNRRLWHFSRSKRPSIPSSTHSTPHRLRCAISWVTWFLMRSMPPLTKSFRVWCQPKGRGVCTIFKCGGARAPMPRCPQMPAGLRC</sequence>
<evidence type="ECO:0000313" key="3">
    <source>
        <dbReference type="Proteomes" id="UP001318682"/>
    </source>
</evidence>
<keyword evidence="3" id="KW-1185">Reference proteome</keyword>
<reference evidence="2 3" key="1">
    <citation type="submission" date="2015-07" db="EMBL/GenBank/DDBJ databases">
        <authorList>
            <person name="Voget S."/>
            <person name="Dogs M."/>
            <person name="Brinkhoff T.H."/>
            <person name="Daniel R."/>
        </authorList>
    </citation>
    <scope>NUCLEOTIDE SEQUENCE [LARGE SCALE GENOMIC DNA]</scope>
    <source>
        <strain evidence="2 3">B14</strain>
    </source>
</reference>
<organism evidence="2 3">
    <name type="scientific">Roseobacter fucihabitans</name>
    <dbReference type="NCBI Taxonomy" id="1537242"/>
    <lineage>
        <taxon>Bacteria</taxon>
        <taxon>Pseudomonadati</taxon>
        <taxon>Pseudomonadota</taxon>
        <taxon>Alphaproteobacteria</taxon>
        <taxon>Rhodobacterales</taxon>
        <taxon>Roseobacteraceae</taxon>
        <taxon>Roseobacter</taxon>
    </lineage>
</organism>
<reference evidence="3" key="2">
    <citation type="submission" date="2024-01" db="EMBL/GenBank/DDBJ databases">
        <title>Roseobacter fucihabitans sp. nov., isolated from the brown alga Fucus spiralis.</title>
        <authorList>
            <person name="Hahnke S."/>
            <person name="Berger M."/>
            <person name="Schlingloff A."/>
            <person name="Athale I."/>
            <person name="Neumann-Schaal M."/>
            <person name="Adenaya A."/>
            <person name="Poehlein A."/>
            <person name="Daniel R."/>
            <person name="Pertersen J."/>
            <person name="Brinkhoff T."/>
        </authorList>
    </citation>
    <scope>NUCLEOTIDE SEQUENCE [LARGE SCALE GENOMIC DNA]</scope>
    <source>
        <strain evidence="3">B14</strain>
    </source>
</reference>
<protein>
    <recommendedName>
        <fullName evidence="1">Hydantoinase B/oxoprolinase domain-containing protein</fullName>
    </recommendedName>
</protein>
<dbReference type="PANTHER" id="PTHR11365:SF23">
    <property type="entry name" value="HYPOTHETICAL 5-OXOPROLINASE (EUROFUNG)-RELATED"/>
    <property type="match status" value="1"/>
</dbReference>
<evidence type="ECO:0000259" key="1">
    <source>
        <dbReference type="Pfam" id="PF02538"/>
    </source>
</evidence>
<dbReference type="Pfam" id="PF02538">
    <property type="entry name" value="Hydantoinase_B"/>
    <property type="match status" value="1"/>
</dbReference>
<evidence type="ECO:0000313" key="2">
    <source>
        <dbReference type="EMBL" id="WVX50678.1"/>
    </source>
</evidence>
<dbReference type="InterPro" id="IPR003692">
    <property type="entry name" value="Hydantoinase_B"/>
</dbReference>